<reference evidence="8" key="1">
    <citation type="submission" date="2018-05" db="EMBL/GenBank/DDBJ databases">
        <authorList>
            <person name="Lanie J.A."/>
            <person name="Ng W.-L."/>
            <person name="Kazmierczak K.M."/>
            <person name="Andrzejewski T.M."/>
            <person name="Davidsen T.M."/>
            <person name="Wayne K.J."/>
            <person name="Tettelin H."/>
            <person name="Glass J.I."/>
            <person name="Rusch D."/>
            <person name="Podicherti R."/>
            <person name="Tsui H.-C.T."/>
            <person name="Winkler M.E."/>
        </authorList>
    </citation>
    <scope>NUCLEOTIDE SEQUENCE</scope>
</reference>
<dbReference type="GO" id="GO:0004386">
    <property type="term" value="F:helicase activity"/>
    <property type="evidence" value="ECO:0007669"/>
    <property type="project" value="UniProtKB-KW"/>
</dbReference>
<dbReference type="PANTHER" id="PTHR14025">
    <property type="entry name" value="FANCONI ANEMIA GROUP M FANCM FAMILY MEMBER"/>
    <property type="match status" value="1"/>
</dbReference>
<name>A0A381T364_9ZZZZ</name>
<dbReference type="InterPro" id="IPR041755">
    <property type="entry name" value="Hef_ID"/>
</dbReference>
<evidence type="ECO:0000256" key="3">
    <source>
        <dbReference type="ARBA" id="ARBA00022806"/>
    </source>
</evidence>
<dbReference type="EMBL" id="UINC01003879">
    <property type="protein sequence ID" value="SVA10011.1"/>
    <property type="molecule type" value="Genomic_DNA"/>
</dbReference>
<feature type="domain" description="Helicase ATP-binding" evidence="6">
    <location>
        <begin position="24"/>
        <end position="192"/>
    </location>
</feature>
<dbReference type="SMART" id="SM00487">
    <property type="entry name" value="DEXDc"/>
    <property type="match status" value="1"/>
</dbReference>
<evidence type="ECO:0000256" key="2">
    <source>
        <dbReference type="ARBA" id="ARBA00022801"/>
    </source>
</evidence>
<accession>A0A381T364</accession>
<evidence type="ECO:0000256" key="5">
    <source>
        <dbReference type="SAM" id="MobiDB-lite"/>
    </source>
</evidence>
<evidence type="ECO:0008006" key="9">
    <source>
        <dbReference type="Google" id="ProtNLM"/>
    </source>
</evidence>
<sequence>MQHGVSHPSLTPGLIEARAYQLEAADEALSGSMMLVLPTAAGKTVVAWMVIADRLESNDGWVLMVAPTVALVEQHLRGIELALSERTTVNPISVTGQNPVAKRTALWGSSRLVVATPQVVRNDVIRGALDLSDCSLLVVDEAHHSTGNHAMAQVGDLYLSQASEQLVLATTASPGSKTDQVEEICDRLGIGRIHMRTAGEAIVAKHLAGLEIQEVKVRVPDQIRELAEPLVMWQSGIVDREKRLGRYVMPGAISHAGLSNAMERAQQAISRGESSAYQSMSQIATAMRLHHLINHLLCQGVAASSEFLERLSRSEQAQNKSTRNFLRDGRVSSLRKSLSEMNEVHTKVGAVRRLVAERLRRDSDSRIIVFATFRDTVAAVEKSLGELDGANPIQFVGQSSRGGRDGLTPKQQIERLDEFRSGSANVLVATSVGEEGLDIPSADLVVFYEPVPSEIRTIQRRGRTGRHREGEVVVLIAEGTRDEGAKAAAARREEFMQRAVHRVRRKLPRSPHTDLSNLGRFEVSAEDGVISASEFVHSQREMHQIEITESDDSTASENGSSPALPPETFRARGQTGLEQFGVEPAIDLENGLGQDT</sequence>
<dbReference type="Gene3D" id="1.20.1320.20">
    <property type="entry name" value="hef helicase domain"/>
    <property type="match status" value="1"/>
</dbReference>
<dbReference type="GO" id="GO:0016787">
    <property type="term" value="F:hydrolase activity"/>
    <property type="evidence" value="ECO:0007669"/>
    <property type="project" value="UniProtKB-KW"/>
</dbReference>
<dbReference type="Pfam" id="PF00270">
    <property type="entry name" value="DEAD"/>
    <property type="match status" value="1"/>
</dbReference>
<dbReference type="Gene3D" id="3.40.50.300">
    <property type="entry name" value="P-loop containing nucleotide triphosphate hydrolases"/>
    <property type="match status" value="2"/>
</dbReference>
<feature type="region of interest" description="Disordered" evidence="5">
    <location>
        <begin position="547"/>
        <end position="596"/>
    </location>
</feature>
<proteinExistence type="predicted"/>
<dbReference type="PROSITE" id="PS51194">
    <property type="entry name" value="HELICASE_CTER"/>
    <property type="match status" value="1"/>
</dbReference>
<dbReference type="InterPro" id="IPR014001">
    <property type="entry name" value="Helicase_ATP-bd"/>
</dbReference>
<gene>
    <name evidence="8" type="ORF">METZ01_LOCUS62865</name>
</gene>
<evidence type="ECO:0000313" key="8">
    <source>
        <dbReference type="EMBL" id="SVA10011.1"/>
    </source>
</evidence>
<dbReference type="PANTHER" id="PTHR14025:SF20">
    <property type="entry name" value="FANCONI ANEMIA GROUP M PROTEIN"/>
    <property type="match status" value="1"/>
</dbReference>
<dbReference type="InterPro" id="IPR011545">
    <property type="entry name" value="DEAD/DEAH_box_helicase_dom"/>
</dbReference>
<dbReference type="GO" id="GO:0005524">
    <property type="term" value="F:ATP binding"/>
    <property type="evidence" value="ECO:0007669"/>
    <property type="project" value="UniProtKB-KW"/>
</dbReference>
<dbReference type="SUPFAM" id="SSF52540">
    <property type="entry name" value="P-loop containing nucleoside triphosphate hydrolases"/>
    <property type="match status" value="1"/>
</dbReference>
<keyword evidence="2" id="KW-0378">Hydrolase</keyword>
<dbReference type="PROSITE" id="PS51192">
    <property type="entry name" value="HELICASE_ATP_BIND_1"/>
    <property type="match status" value="1"/>
</dbReference>
<dbReference type="GO" id="GO:0003676">
    <property type="term" value="F:nucleic acid binding"/>
    <property type="evidence" value="ECO:0007669"/>
    <property type="project" value="InterPro"/>
</dbReference>
<keyword evidence="3" id="KW-0347">Helicase</keyword>
<organism evidence="8">
    <name type="scientific">marine metagenome</name>
    <dbReference type="NCBI Taxonomy" id="408172"/>
    <lineage>
        <taxon>unclassified sequences</taxon>
        <taxon>metagenomes</taxon>
        <taxon>ecological metagenomes</taxon>
    </lineage>
</organism>
<dbReference type="SMART" id="SM00490">
    <property type="entry name" value="HELICc"/>
    <property type="match status" value="1"/>
</dbReference>
<dbReference type="CDD" id="cd12089">
    <property type="entry name" value="Hef_ID"/>
    <property type="match status" value="1"/>
</dbReference>
<feature type="domain" description="Helicase C-terminal" evidence="7">
    <location>
        <begin position="347"/>
        <end position="511"/>
    </location>
</feature>
<dbReference type="AlphaFoldDB" id="A0A381T364"/>
<evidence type="ECO:0000256" key="1">
    <source>
        <dbReference type="ARBA" id="ARBA00022741"/>
    </source>
</evidence>
<keyword evidence="1" id="KW-0547">Nucleotide-binding</keyword>
<evidence type="ECO:0000259" key="6">
    <source>
        <dbReference type="PROSITE" id="PS51192"/>
    </source>
</evidence>
<evidence type="ECO:0000256" key="4">
    <source>
        <dbReference type="ARBA" id="ARBA00022840"/>
    </source>
</evidence>
<dbReference type="InterPro" id="IPR001650">
    <property type="entry name" value="Helicase_C-like"/>
</dbReference>
<protein>
    <recommendedName>
        <fullName evidence="9">DEAD/DEAH box helicase</fullName>
    </recommendedName>
</protein>
<evidence type="ECO:0000259" key="7">
    <source>
        <dbReference type="PROSITE" id="PS51194"/>
    </source>
</evidence>
<dbReference type="Pfam" id="PF00271">
    <property type="entry name" value="Helicase_C"/>
    <property type="match status" value="1"/>
</dbReference>
<dbReference type="InterPro" id="IPR027417">
    <property type="entry name" value="P-loop_NTPase"/>
</dbReference>
<keyword evidence="4" id="KW-0067">ATP-binding</keyword>